<dbReference type="OrthoDB" id="977752at2"/>
<reference evidence="3 4" key="1">
    <citation type="submission" date="2018-03" db="EMBL/GenBank/DDBJ databases">
        <title>Genomic Encyclopedia of Archaeal and Bacterial Type Strains, Phase II (KMG-II): from individual species to whole genera.</title>
        <authorList>
            <person name="Goeker M."/>
        </authorList>
    </citation>
    <scope>NUCLEOTIDE SEQUENCE [LARGE SCALE GENOMIC DNA]</scope>
    <source>
        <strain evidence="3 4">DSM 28229</strain>
    </source>
</reference>
<dbReference type="InterPro" id="IPR051056">
    <property type="entry name" value="Glycosyl_Hydrolase_73"/>
</dbReference>
<dbReference type="PANTHER" id="PTHR33308">
    <property type="entry name" value="PEPTIDOGLYCAN HYDROLASE FLGJ"/>
    <property type="match status" value="1"/>
</dbReference>
<comment type="caution">
    <text evidence="3">The sequence shown here is derived from an EMBL/GenBank/DDBJ whole genome shotgun (WGS) entry which is preliminary data.</text>
</comment>
<protein>
    <submittedName>
        <fullName evidence="3">Flagellum-specific peptidoglycan hydrolase FlgJ</fullName>
    </submittedName>
</protein>
<feature type="domain" description="Mannosyl-glycoprotein endo-beta-N-acetylglucosamidase-like" evidence="2">
    <location>
        <begin position="61"/>
        <end position="179"/>
    </location>
</feature>
<organism evidence="3 4">
    <name type="scientific">Sediminitomix flava</name>
    <dbReference type="NCBI Taxonomy" id="379075"/>
    <lineage>
        <taxon>Bacteria</taxon>
        <taxon>Pseudomonadati</taxon>
        <taxon>Bacteroidota</taxon>
        <taxon>Cytophagia</taxon>
        <taxon>Cytophagales</taxon>
        <taxon>Flammeovirgaceae</taxon>
        <taxon>Sediminitomix</taxon>
    </lineage>
</organism>
<dbReference type="RefSeq" id="WP_109619648.1">
    <property type="nucleotide sequence ID" value="NZ_QGDO01000004.1"/>
</dbReference>
<name>A0A315Z9V4_SEDFL</name>
<keyword evidence="1 3" id="KW-0378">Hydrolase</keyword>
<dbReference type="Proteomes" id="UP000245535">
    <property type="component" value="Unassembled WGS sequence"/>
</dbReference>
<dbReference type="PANTHER" id="PTHR33308:SF9">
    <property type="entry name" value="PEPTIDOGLYCAN HYDROLASE FLGJ"/>
    <property type="match status" value="1"/>
</dbReference>
<dbReference type="AlphaFoldDB" id="A0A315Z9V4"/>
<proteinExistence type="predicted"/>
<dbReference type="Pfam" id="PF01832">
    <property type="entry name" value="Glucosaminidase"/>
    <property type="match status" value="1"/>
</dbReference>
<dbReference type="Gene3D" id="2.10.70.40">
    <property type="entry name" value="peptidoglycan hydrolase"/>
    <property type="match status" value="1"/>
</dbReference>
<sequence>MEDRQTPNFSFQKISRITLVTLLLQISTIQLTTEVLASETPKPMSKQEAYIRQLYYTFEPICLKYGINTKVAISQAIMEQGWALRSDYRIFNIYASANRKASKVVWDNGEARYRRYRTYTSLDQAVEDYCKVLNSWPAYTEHGLFETKSAIKQIEAIVKGGYATNPNYEQQTKKILMKYVSPIVDLIRNEEVSGRSKKQYAAAIR</sequence>
<evidence type="ECO:0000313" key="3">
    <source>
        <dbReference type="EMBL" id="PWJ40850.1"/>
    </source>
</evidence>
<evidence type="ECO:0000313" key="4">
    <source>
        <dbReference type="Proteomes" id="UP000245535"/>
    </source>
</evidence>
<accession>A0A315Z9V4</accession>
<evidence type="ECO:0000259" key="2">
    <source>
        <dbReference type="Pfam" id="PF01832"/>
    </source>
</evidence>
<dbReference type="InterPro" id="IPR002901">
    <property type="entry name" value="MGlyc_endo_b_GlcNAc-like_dom"/>
</dbReference>
<dbReference type="Gene3D" id="1.10.530.10">
    <property type="match status" value="1"/>
</dbReference>
<keyword evidence="4" id="KW-1185">Reference proteome</keyword>
<dbReference type="EMBL" id="QGDO01000004">
    <property type="protein sequence ID" value="PWJ40850.1"/>
    <property type="molecule type" value="Genomic_DNA"/>
</dbReference>
<gene>
    <name evidence="3" type="ORF">BC781_104109</name>
</gene>
<dbReference type="GO" id="GO:0004040">
    <property type="term" value="F:amidase activity"/>
    <property type="evidence" value="ECO:0007669"/>
    <property type="project" value="InterPro"/>
</dbReference>
<evidence type="ECO:0000256" key="1">
    <source>
        <dbReference type="ARBA" id="ARBA00022801"/>
    </source>
</evidence>